<name>A0A2Z3H6G9_9BACT</name>
<proteinExistence type="predicted"/>
<feature type="domain" description="DUF1559" evidence="1">
    <location>
        <begin position="30"/>
        <end position="95"/>
    </location>
</feature>
<dbReference type="PANTHER" id="PTHR30093:SF2">
    <property type="entry name" value="TYPE II SECRETION SYSTEM PROTEIN H"/>
    <property type="match status" value="1"/>
</dbReference>
<dbReference type="RefSeq" id="WP_010052164.1">
    <property type="nucleotide sequence ID" value="NZ_CP025958.1"/>
</dbReference>
<dbReference type="SUPFAM" id="SSF54523">
    <property type="entry name" value="Pili subunits"/>
    <property type="match status" value="1"/>
</dbReference>
<reference evidence="2 3" key="1">
    <citation type="submission" date="2018-01" db="EMBL/GenBank/DDBJ databases">
        <title>G. obscuriglobus.</title>
        <authorList>
            <person name="Franke J."/>
            <person name="Blomberg W."/>
            <person name="Selmecki A."/>
        </authorList>
    </citation>
    <scope>NUCLEOTIDE SEQUENCE [LARGE SCALE GENOMIC DNA]</scope>
    <source>
        <strain evidence="2 3">DSM 5831</strain>
    </source>
</reference>
<evidence type="ECO:0000259" key="1">
    <source>
        <dbReference type="Pfam" id="PF07596"/>
    </source>
</evidence>
<dbReference type="Pfam" id="PF07963">
    <property type="entry name" value="N_methyl"/>
    <property type="match status" value="1"/>
</dbReference>
<dbReference type="Pfam" id="PF07596">
    <property type="entry name" value="SBP_bac_10"/>
    <property type="match status" value="1"/>
</dbReference>
<dbReference type="Proteomes" id="UP000245802">
    <property type="component" value="Chromosome"/>
</dbReference>
<protein>
    <submittedName>
        <fullName evidence="2">Prepilin-type cleavage/methylation domain-containing protein</fullName>
    </submittedName>
</protein>
<gene>
    <name evidence="2" type="ORF">C1280_28290</name>
</gene>
<dbReference type="AlphaFoldDB" id="A0A2Z3H6G9"/>
<dbReference type="NCBIfam" id="TIGR02532">
    <property type="entry name" value="IV_pilin_GFxxxE"/>
    <property type="match status" value="1"/>
</dbReference>
<dbReference type="EMBL" id="CP025958">
    <property type="protein sequence ID" value="AWM40501.1"/>
    <property type="molecule type" value="Genomic_DNA"/>
</dbReference>
<dbReference type="OrthoDB" id="255848at2"/>
<dbReference type="InterPro" id="IPR045584">
    <property type="entry name" value="Pilin-like"/>
</dbReference>
<dbReference type="Gene3D" id="3.30.700.10">
    <property type="entry name" value="Glycoprotein, Type 4 Pilin"/>
    <property type="match status" value="1"/>
</dbReference>
<dbReference type="PANTHER" id="PTHR30093">
    <property type="entry name" value="GENERAL SECRETION PATHWAY PROTEIN G"/>
    <property type="match status" value="1"/>
</dbReference>
<dbReference type="InterPro" id="IPR011453">
    <property type="entry name" value="DUF1559"/>
</dbReference>
<accession>A0A2Z3H6G9</accession>
<evidence type="ECO:0000313" key="2">
    <source>
        <dbReference type="EMBL" id="AWM40501.1"/>
    </source>
</evidence>
<sequence length="277" mass="29428">MKRFGFTLIEALVVIAILAVLIGLLLPAVQKVRAAATRHKSVNNLRQIALGLHNAASDHDSRLPSLRPTAGSVNPLSDSIFDFLLPYVEQNNLYANRSALPFAYACRIYQSPADPTLADEGYRTVTVTSYPVNAWVFDGMPSLKSSIPDGTSSTVMIGERYGVCGSTLIMYTETDAHAFTHRASIADGGPVGGGHNLGDVYPITRGSPPETVGSEPLWTFQAAPRPGYCDPALAQTPHHSGMLATMADGSVRTISPSVSPTAYWAMVTPAGGEVVAE</sequence>
<dbReference type="InterPro" id="IPR012902">
    <property type="entry name" value="N_methyl_site"/>
</dbReference>
<keyword evidence="3" id="KW-1185">Reference proteome</keyword>
<dbReference type="KEGG" id="gog:C1280_28290"/>
<organism evidence="2 3">
    <name type="scientific">Gemmata obscuriglobus</name>
    <dbReference type="NCBI Taxonomy" id="114"/>
    <lineage>
        <taxon>Bacteria</taxon>
        <taxon>Pseudomonadati</taxon>
        <taxon>Planctomycetota</taxon>
        <taxon>Planctomycetia</taxon>
        <taxon>Gemmatales</taxon>
        <taxon>Gemmataceae</taxon>
        <taxon>Gemmata</taxon>
    </lineage>
</organism>
<evidence type="ECO:0000313" key="3">
    <source>
        <dbReference type="Proteomes" id="UP000245802"/>
    </source>
</evidence>